<protein>
    <submittedName>
        <fullName evidence="1">Uncharacterized protein</fullName>
    </submittedName>
</protein>
<dbReference type="OrthoDB" id="2285485at2759"/>
<sequence>MPKVSTKATTGKYSCEKEGCSLTFDKVKQRTNHYRNHHKRYYNVNAALQDPQENVDVENSKDMPESNQDQQEHPLFFNVSSSDSQGFTKSKLFSLVFQDIIDTYAIPREAAREITRLFESMLQDNLNSNNVPLEKASCNLLSVDTLTNILKKTSPVKPVKYEICKNGCMLFPKDDLSVLVCKNEKCKEPRFTSDMKIRREMTMVSVGQQMSMMLSNRKTRDLMKYRSQYQSKPSVYEDYFDGQSYKDLQAAGHLLHEDDVALALFLDGFTCTKSSASSKLHIIHFINLNIPPYLRYQENFTFQVAIIPGKNNPKDLLYTFFSPIVDELRQLATRGMIVAVDGKEVCRSKVHLVLATGDLPATQELAHHKTFNAKFGCRICLCNTTKIDSHTCFLDSVDQITLRSISNFTHPNDKLGIRSKPVFCQLPSFNGPLFFSVDILHLLGLGLGKTIFELTSVSLNKTYNPSIGELIEESKETVPVIFNSKWVDPVKNSGGNRSVDYLNFLLYQLPTCFVPNLSCKRTQVPLLNLIKACQLCSEWSILSQDLELIETYFKNWLMFLKSEVENQTIHAGVLKPTQHYLLHVVSIIRSNGPLKVYSASSMERAIGKYKKLVKSKSSVGENAANVLLRLTTRSYICNLPWSLPEVVSLLMPRPYNDASYEQHPIELIQLWRPFVNCSLSNLPLDVPEQKFVHALSKFFARSRPADDEIFDFLPVTSIYVASRAWAYNKVYSSKYYAEMIHEHRRGNHYIMFEATHKNQRNIVVKNWYLASVLFFFGFQINDEVFFLVLVELAGKNKTSKIDSTIPLAKFRSNQHQKKYCVIRFEDIICSVGLLKVLDSSFSSVISHNVFKKSLTLTAGSISNI</sequence>
<accession>A0A8H7QBL8</accession>
<dbReference type="InterPro" id="IPR004242">
    <property type="entry name" value="Transposase_21"/>
</dbReference>
<dbReference type="PANTHER" id="PTHR46579">
    <property type="entry name" value="F5/8 TYPE C DOMAIN-CONTAINING PROTEIN-RELATED"/>
    <property type="match status" value="1"/>
</dbReference>
<reference evidence="1" key="1">
    <citation type="submission" date="2020-12" db="EMBL/GenBank/DDBJ databases">
        <title>Metabolic potential, ecology and presence of endohyphal bacteria is reflected in genomic diversity of Mucoromycotina.</title>
        <authorList>
            <person name="Muszewska A."/>
            <person name="Okrasinska A."/>
            <person name="Steczkiewicz K."/>
            <person name="Drgas O."/>
            <person name="Orlowska M."/>
            <person name="Perlinska-Lenart U."/>
            <person name="Aleksandrzak-Piekarczyk T."/>
            <person name="Szatraj K."/>
            <person name="Zielenkiewicz U."/>
            <person name="Pilsyk S."/>
            <person name="Malc E."/>
            <person name="Mieczkowski P."/>
            <person name="Kruszewska J.S."/>
            <person name="Biernat P."/>
            <person name="Pawlowska J."/>
        </authorList>
    </citation>
    <scope>NUCLEOTIDE SEQUENCE</scope>
    <source>
        <strain evidence="1">CBS 226.32</strain>
    </source>
</reference>
<comment type="caution">
    <text evidence="1">The sequence shown here is derived from an EMBL/GenBank/DDBJ whole genome shotgun (WGS) entry which is preliminary data.</text>
</comment>
<gene>
    <name evidence="1" type="ORF">INT46_001780</name>
</gene>
<keyword evidence="2" id="KW-1185">Reference proteome</keyword>
<dbReference type="EMBL" id="JAEPRC010001307">
    <property type="protein sequence ID" value="KAG2189647.1"/>
    <property type="molecule type" value="Genomic_DNA"/>
</dbReference>
<dbReference type="Pfam" id="PF02992">
    <property type="entry name" value="Transposase_21"/>
    <property type="match status" value="1"/>
</dbReference>
<dbReference type="AlphaFoldDB" id="A0A8H7QBL8"/>
<dbReference type="Proteomes" id="UP000650833">
    <property type="component" value="Unassembled WGS sequence"/>
</dbReference>
<dbReference type="PANTHER" id="PTHR46579:SF1">
    <property type="entry name" value="F5_8 TYPE C DOMAIN-CONTAINING PROTEIN"/>
    <property type="match status" value="1"/>
</dbReference>
<name>A0A8H7QBL8_9FUNG</name>
<organism evidence="1 2">
    <name type="scientific">Mucor plumbeus</name>
    <dbReference type="NCBI Taxonomy" id="97098"/>
    <lineage>
        <taxon>Eukaryota</taxon>
        <taxon>Fungi</taxon>
        <taxon>Fungi incertae sedis</taxon>
        <taxon>Mucoromycota</taxon>
        <taxon>Mucoromycotina</taxon>
        <taxon>Mucoromycetes</taxon>
        <taxon>Mucorales</taxon>
        <taxon>Mucorineae</taxon>
        <taxon>Mucoraceae</taxon>
        <taxon>Mucor</taxon>
    </lineage>
</organism>
<evidence type="ECO:0000313" key="1">
    <source>
        <dbReference type="EMBL" id="KAG2189647.1"/>
    </source>
</evidence>
<evidence type="ECO:0000313" key="2">
    <source>
        <dbReference type="Proteomes" id="UP000650833"/>
    </source>
</evidence>
<proteinExistence type="predicted"/>